<dbReference type="Pfam" id="PF12833">
    <property type="entry name" value="HTH_18"/>
    <property type="match status" value="1"/>
</dbReference>
<dbReference type="CDD" id="cd03136">
    <property type="entry name" value="GATase1_AraC_ArgR_like"/>
    <property type="match status" value="1"/>
</dbReference>
<dbReference type="EMBL" id="FWFL01000007">
    <property type="protein sequence ID" value="SLN52485.1"/>
    <property type="molecule type" value="Genomic_DNA"/>
</dbReference>
<keyword evidence="5" id="KW-1185">Reference proteome</keyword>
<organism evidence="4 5">
    <name type="scientific">Roseovarius litorisediminis</name>
    <dbReference type="NCBI Taxonomy" id="1312363"/>
    <lineage>
        <taxon>Bacteria</taxon>
        <taxon>Pseudomonadati</taxon>
        <taxon>Pseudomonadota</taxon>
        <taxon>Alphaproteobacteria</taxon>
        <taxon>Rhodobacterales</taxon>
        <taxon>Roseobacteraceae</taxon>
        <taxon>Roseovarius</taxon>
    </lineage>
</organism>
<dbReference type="Pfam" id="PF01965">
    <property type="entry name" value="DJ-1_PfpI"/>
    <property type="match status" value="1"/>
</dbReference>
<dbReference type="InterPro" id="IPR029062">
    <property type="entry name" value="Class_I_gatase-like"/>
</dbReference>
<dbReference type="GO" id="GO:0003700">
    <property type="term" value="F:DNA-binding transcription factor activity"/>
    <property type="evidence" value="ECO:0007669"/>
    <property type="project" value="InterPro"/>
</dbReference>
<sequence length="337" mass="37080">MRWVQPIALVLSINLPYQTKIMPEWTKHHSAPVSIGFLIFDQFSNLCLANCLEPLRAANTQTLKRAFDWQILTSDGAPVLSSSGMQVVPHAPLAALKPCDYLFITASYDHDRHDTRATRQALQRASRRAQVTVGLDAGPWLMASAGLLNGRRATVHWDLLDGFTEAFLGVEAEQARVVRDGPMMTCAGAMSALDLTMGLINDHLGMSARLDVEALFIHGDPPVGSNRDQKAVSDPLVSRALALMRNNLEYPLSQTILARHLSCQPRTLDRRFRAALGAPPGTVYRHLRLASARKMLEGTNLSIAEIGLRCGYDSPAAMTRAMRRQYGATPSELRRSG</sequence>
<protein>
    <submittedName>
        <fullName evidence="4">HTH-type transcriptional regulator CdhR</fullName>
    </submittedName>
</protein>
<dbReference type="PANTHER" id="PTHR43130">
    <property type="entry name" value="ARAC-FAMILY TRANSCRIPTIONAL REGULATOR"/>
    <property type="match status" value="1"/>
</dbReference>
<dbReference type="SMART" id="SM00342">
    <property type="entry name" value="HTH_ARAC"/>
    <property type="match status" value="1"/>
</dbReference>
<evidence type="ECO:0000259" key="3">
    <source>
        <dbReference type="PROSITE" id="PS01124"/>
    </source>
</evidence>
<name>A0A1Y5T0B6_9RHOB</name>
<gene>
    <name evidence="4" type="primary">cdhR_7</name>
    <name evidence="4" type="ORF">PEL8287_02766</name>
</gene>
<dbReference type="GO" id="GO:0043565">
    <property type="term" value="F:sequence-specific DNA binding"/>
    <property type="evidence" value="ECO:0007669"/>
    <property type="project" value="InterPro"/>
</dbReference>
<dbReference type="Gene3D" id="3.40.50.880">
    <property type="match status" value="1"/>
</dbReference>
<dbReference type="SUPFAM" id="SSF46689">
    <property type="entry name" value="Homeodomain-like"/>
    <property type="match status" value="1"/>
</dbReference>
<keyword evidence="2" id="KW-0804">Transcription</keyword>
<accession>A0A1Y5T0B6</accession>
<dbReference type="PANTHER" id="PTHR43130:SF3">
    <property type="entry name" value="HTH-TYPE TRANSCRIPTIONAL REGULATOR RV1931C"/>
    <property type="match status" value="1"/>
</dbReference>
<dbReference type="InterPro" id="IPR052158">
    <property type="entry name" value="INH-QAR"/>
</dbReference>
<dbReference type="InterPro" id="IPR002818">
    <property type="entry name" value="DJ-1/PfpI"/>
</dbReference>
<evidence type="ECO:0000256" key="1">
    <source>
        <dbReference type="ARBA" id="ARBA00023015"/>
    </source>
</evidence>
<proteinExistence type="predicted"/>
<dbReference type="AlphaFoldDB" id="A0A1Y5T0B6"/>
<dbReference type="Gene3D" id="1.10.10.60">
    <property type="entry name" value="Homeodomain-like"/>
    <property type="match status" value="1"/>
</dbReference>
<dbReference type="SUPFAM" id="SSF52317">
    <property type="entry name" value="Class I glutamine amidotransferase-like"/>
    <property type="match status" value="1"/>
</dbReference>
<dbReference type="PROSITE" id="PS01124">
    <property type="entry name" value="HTH_ARAC_FAMILY_2"/>
    <property type="match status" value="1"/>
</dbReference>
<dbReference type="InterPro" id="IPR018060">
    <property type="entry name" value="HTH_AraC"/>
</dbReference>
<reference evidence="4 5" key="1">
    <citation type="submission" date="2017-03" db="EMBL/GenBank/DDBJ databases">
        <authorList>
            <person name="Afonso C.L."/>
            <person name="Miller P.J."/>
            <person name="Scott M.A."/>
            <person name="Spackman E."/>
            <person name="Goraichik I."/>
            <person name="Dimitrov K.M."/>
            <person name="Suarez D.L."/>
            <person name="Swayne D.E."/>
        </authorList>
    </citation>
    <scope>NUCLEOTIDE SEQUENCE [LARGE SCALE GENOMIC DNA]</scope>
    <source>
        <strain evidence="4 5">CECT 8287</strain>
    </source>
</reference>
<evidence type="ECO:0000313" key="5">
    <source>
        <dbReference type="Proteomes" id="UP000193827"/>
    </source>
</evidence>
<evidence type="ECO:0000313" key="4">
    <source>
        <dbReference type="EMBL" id="SLN52485.1"/>
    </source>
</evidence>
<feature type="domain" description="HTH araC/xylS-type" evidence="3">
    <location>
        <begin position="238"/>
        <end position="336"/>
    </location>
</feature>
<evidence type="ECO:0000256" key="2">
    <source>
        <dbReference type="ARBA" id="ARBA00023163"/>
    </source>
</evidence>
<dbReference type="InterPro" id="IPR009057">
    <property type="entry name" value="Homeodomain-like_sf"/>
</dbReference>
<dbReference type="Proteomes" id="UP000193827">
    <property type="component" value="Unassembled WGS sequence"/>
</dbReference>
<keyword evidence="1" id="KW-0805">Transcription regulation</keyword>